<feature type="region of interest" description="Disordered" evidence="1">
    <location>
        <begin position="113"/>
        <end position="143"/>
    </location>
</feature>
<dbReference type="AlphaFoldDB" id="A0A556TWL6"/>
<evidence type="ECO:0000256" key="1">
    <source>
        <dbReference type="SAM" id="MobiDB-lite"/>
    </source>
</evidence>
<dbReference type="Proteomes" id="UP000319801">
    <property type="component" value="Unassembled WGS sequence"/>
</dbReference>
<gene>
    <name evidence="2" type="ORF">Baya_5381</name>
</gene>
<feature type="compositionally biased region" description="Basic and acidic residues" evidence="1">
    <location>
        <begin position="124"/>
        <end position="143"/>
    </location>
</feature>
<keyword evidence="3" id="KW-1185">Reference proteome</keyword>
<sequence>MIDEPKRLVTESFFKYTALLNEDRVDEDDLVLGQVTMSQQRSRSPLHSRPSTLGRRDAYYGEQYHMHSGQWRSSENVDIRNTESGICWDNGSSQADEQVDHWAKFIEAIGRAEKRKTASMPRCHKQDGIQDIRQDSPRQLPRERLSSPEALQYGMETHQRIHSPGQRRNQHDYAYVDRRYSRSSSPRYLQGKSHDRMEHGNQNKVHEDRRERSSYSERYRNTGLPEQGKGVEKIWIQR</sequence>
<protein>
    <submittedName>
        <fullName evidence="2">Uncharacterized protein</fullName>
    </submittedName>
</protein>
<dbReference type="EMBL" id="VCAZ01000024">
    <property type="protein sequence ID" value="TSK98467.1"/>
    <property type="molecule type" value="Genomic_DNA"/>
</dbReference>
<reference evidence="2 3" key="1">
    <citation type="journal article" date="2019" name="Genome Biol. Evol.">
        <title>Whole-Genome Sequencing of the Giant Devil Catfish, Bagarius yarrelli.</title>
        <authorList>
            <person name="Jiang W."/>
            <person name="Lv Y."/>
            <person name="Cheng L."/>
            <person name="Yang K."/>
            <person name="Chao B."/>
            <person name="Wang X."/>
            <person name="Li Y."/>
            <person name="Pan X."/>
            <person name="You X."/>
            <person name="Zhang Y."/>
            <person name="Yang J."/>
            <person name="Li J."/>
            <person name="Zhang X."/>
            <person name="Liu S."/>
            <person name="Sun C."/>
            <person name="Yang J."/>
            <person name="Shi Q."/>
        </authorList>
    </citation>
    <scope>NUCLEOTIDE SEQUENCE [LARGE SCALE GENOMIC DNA]</scope>
    <source>
        <strain evidence="2">JWS20170419001</strain>
        <tissue evidence="2">Muscle</tissue>
    </source>
</reference>
<organism evidence="2 3">
    <name type="scientific">Bagarius yarrelli</name>
    <name type="common">Goonch</name>
    <name type="synonym">Bagrus yarrelli</name>
    <dbReference type="NCBI Taxonomy" id="175774"/>
    <lineage>
        <taxon>Eukaryota</taxon>
        <taxon>Metazoa</taxon>
        <taxon>Chordata</taxon>
        <taxon>Craniata</taxon>
        <taxon>Vertebrata</taxon>
        <taxon>Euteleostomi</taxon>
        <taxon>Actinopterygii</taxon>
        <taxon>Neopterygii</taxon>
        <taxon>Teleostei</taxon>
        <taxon>Ostariophysi</taxon>
        <taxon>Siluriformes</taxon>
        <taxon>Sisoridae</taxon>
        <taxon>Sisorinae</taxon>
        <taxon>Bagarius</taxon>
    </lineage>
</organism>
<name>A0A556TWL6_BAGYA</name>
<evidence type="ECO:0000313" key="2">
    <source>
        <dbReference type="EMBL" id="TSK98467.1"/>
    </source>
</evidence>
<feature type="region of interest" description="Disordered" evidence="1">
    <location>
        <begin position="157"/>
        <end position="238"/>
    </location>
</feature>
<proteinExistence type="predicted"/>
<comment type="caution">
    <text evidence="2">The sequence shown here is derived from an EMBL/GenBank/DDBJ whole genome shotgun (WGS) entry which is preliminary data.</text>
</comment>
<feature type="compositionally biased region" description="Basic and acidic residues" evidence="1">
    <location>
        <begin position="192"/>
        <end position="220"/>
    </location>
</feature>
<feature type="compositionally biased region" description="Basic and acidic residues" evidence="1">
    <location>
        <begin position="169"/>
        <end position="180"/>
    </location>
</feature>
<evidence type="ECO:0000313" key="3">
    <source>
        <dbReference type="Proteomes" id="UP000319801"/>
    </source>
</evidence>
<accession>A0A556TWL6</accession>